<comment type="subcellular location">
    <subcellularLocation>
        <location evidence="1">Nucleus</location>
    </subcellularLocation>
</comment>
<accession>A0A0F4Z782</accession>
<keyword evidence="12" id="KW-1185">Reference proteome</keyword>
<evidence type="ECO:0000256" key="8">
    <source>
        <dbReference type="ARBA" id="ARBA00023274"/>
    </source>
</evidence>
<dbReference type="GO" id="GO:0005688">
    <property type="term" value="C:U6 snRNP"/>
    <property type="evidence" value="ECO:0007669"/>
    <property type="project" value="TreeGrafter"/>
</dbReference>
<dbReference type="CDD" id="cd01729">
    <property type="entry name" value="LSm7"/>
    <property type="match status" value="1"/>
</dbReference>
<evidence type="ECO:0000313" key="11">
    <source>
        <dbReference type="EMBL" id="KKA26362.1"/>
    </source>
</evidence>
<evidence type="ECO:0000256" key="4">
    <source>
        <dbReference type="ARBA" id="ARBA00022728"/>
    </source>
</evidence>
<dbReference type="Proteomes" id="UP000033483">
    <property type="component" value="Unassembled WGS sequence"/>
</dbReference>
<dbReference type="Pfam" id="PF01423">
    <property type="entry name" value="LSM"/>
    <property type="match status" value="1"/>
</dbReference>
<evidence type="ECO:0000256" key="1">
    <source>
        <dbReference type="ARBA" id="ARBA00004123"/>
    </source>
</evidence>
<feature type="compositionally biased region" description="Basic and acidic residues" evidence="9">
    <location>
        <begin position="31"/>
        <end position="44"/>
    </location>
</feature>
<dbReference type="GO" id="GO:0003723">
    <property type="term" value="F:RNA binding"/>
    <property type="evidence" value="ECO:0007669"/>
    <property type="project" value="UniProtKB-KW"/>
</dbReference>
<dbReference type="GO" id="GO:0000956">
    <property type="term" value="P:nuclear-transcribed mRNA catabolic process"/>
    <property type="evidence" value="ECO:0007669"/>
    <property type="project" value="InterPro"/>
</dbReference>
<dbReference type="GO" id="GO:0097526">
    <property type="term" value="C:spliceosomal tri-snRNP complex"/>
    <property type="evidence" value="ECO:0007669"/>
    <property type="project" value="TreeGrafter"/>
</dbReference>
<dbReference type="InterPro" id="IPR044641">
    <property type="entry name" value="Lsm7/SmG-like"/>
</dbReference>
<evidence type="ECO:0000256" key="2">
    <source>
        <dbReference type="ARBA" id="ARBA00006850"/>
    </source>
</evidence>
<sequence length="185" mass="20047">MADRGNYRGGGRGGSRGDYRGGRGGGRGGHHGGDREQREPKKRDNILDLAKYMDKAIRVKFTGGREGKSGAAARRRVRLELREVAGGFFWVSRVSRCGAVKWTGLGEERVLTGVAIVVGTLKGYDALMNLVLDEAKETMSDCVPDENGNETERQLGLLVARGTLLVLVSPLDGSEVIENPFLSEE</sequence>
<dbReference type="OrthoDB" id="274944at2759"/>
<organism evidence="11 12">
    <name type="scientific">Thielaviopsis punctulata</name>
    <dbReference type="NCBI Taxonomy" id="72032"/>
    <lineage>
        <taxon>Eukaryota</taxon>
        <taxon>Fungi</taxon>
        <taxon>Dikarya</taxon>
        <taxon>Ascomycota</taxon>
        <taxon>Pezizomycotina</taxon>
        <taxon>Sordariomycetes</taxon>
        <taxon>Hypocreomycetidae</taxon>
        <taxon>Microascales</taxon>
        <taxon>Ceratocystidaceae</taxon>
        <taxon>Thielaviopsis</taxon>
    </lineage>
</organism>
<dbReference type="AlphaFoldDB" id="A0A0F4Z782"/>
<proteinExistence type="inferred from homology"/>
<dbReference type="SUPFAM" id="SSF50182">
    <property type="entry name" value="Sm-like ribonucleoproteins"/>
    <property type="match status" value="1"/>
</dbReference>
<comment type="similarity">
    <text evidence="2">Belongs to the snRNP Sm proteins family.</text>
</comment>
<dbReference type="SMART" id="SM00651">
    <property type="entry name" value="Sm"/>
    <property type="match status" value="1"/>
</dbReference>
<dbReference type="PANTHER" id="PTHR10553:SF5">
    <property type="entry name" value="U6 SNRNA-ASSOCIATED SM-LIKE PROTEIN LSM7"/>
    <property type="match status" value="1"/>
</dbReference>
<evidence type="ECO:0000313" key="12">
    <source>
        <dbReference type="Proteomes" id="UP000033483"/>
    </source>
</evidence>
<evidence type="ECO:0000256" key="6">
    <source>
        <dbReference type="ARBA" id="ARBA00023187"/>
    </source>
</evidence>
<evidence type="ECO:0000256" key="9">
    <source>
        <dbReference type="SAM" id="MobiDB-lite"/>
    </source>
</evidence>
<protein>
    <recommendedName>
        <fullName evidence="10">Sm domain-containing protein</fullName>
    </recommendedName>
</protein>
<feature type="domain" description="Sm" evidence="10">
    <location>
        <begin position="100"/>
        <end position="170"/>
    </location>
</feature>
<evidence type="ECO:0000259" key="10">
    <source>
        <dbReference type="SMART" id="SM00651"/>
    </source>
</evidence>
<dbReference type="InterPro" id="IPR001163">
    <property type="entry name" value="Sm_dom_euk/arc"/>
</dbReference>
<keyword evidence="4" id="KW-0747">Spliceosome</keyword>
<keyword evidence="7" id="KW-0539">Nucleus</keyword>
<keyword evidence="6" id="KW-0508">mRNA splicing</keyword>
<dbReference type="InterPro" id="IPR017132">
    <property type="entry name" value="Lsm7"/>
</dbReference>
<dbReference type="EMBL" id="LAEV01002213">
    <property type="protein sequence ID" value="KKA26362.1"/>
    <property type="molecule type" value="Genomic_DNA"/>
</dbReference>
<keyword evidence="3" id="KW-0507">mRNA processing</keyword>
<dbReference type="PANTHER" id="PTHR10553">
    <property type="entry name" value="SMALL NUCLEAR RIBONUCLEOPROTEIN"/>
    <property type="match status" value="1"/>
</dbReference>
<evidence type="ECO:0000256" key="7">
    <source>
        <dbReference type="ARBA" id="ARBA00023242"/>
    </source>
</evidence>
<dbReference type="GO" id="GO:0071004">
    <property type="term" value="C:U2-type prespliceosome"/>
    <property type="evidence" value="ECO:0007669"/>
    <property type="project" value="TreeGrafter"/>
</dbReference>
<dbReference type="PIRSF" id="PIRSF037188">
    <property type="entry name" value="U6_snRNA_Lsm7"/>
    <property type="match status" value="1"/>
</dbReference>
<keyword evidence="8" id="KW-0687">Ribonucleoprotein</keyword>
<dbReference type="Gene3D" id="2.30.30.100">
    <property type="match status" value="1"/>
</dbReference>
<evidence type="ECO:0000256" key="5">
    <source>
        <dbReference type="ARBA" id="ARBA00022884"/>
    </source>
</evidence>
<name>A0A0F4Z782_9PEZI</name>
<reference evidence="11 12" key="1">
    <citation type="submission" date="2015-03" db="EMBL/GenBank/DDBJ databases">
        <authorList>
            <person name="Radwan O."/>
            <person name="Al-Naeli F.A."/>
            <person name="Rendon G.A."/>
            <person name="Fields C."/>
        </authorList>
    </citation>
    <scope>NUCLEOTIDE SEQUENCE [LARGE SCALE GENOMIC DNA]</scope>
    <source>
        <strain evidence="11">CR-DP1</strain>
    </source>
</reference>
<dbReference type="GO" id="GO:0071013">
    <property type="term" value="C:catalytic step 2 spliceosome"/>
    <property type="evidence" value="ECO:0007669"/>
    <property type="project" value="TreeGrafter"/>
</dbReference>
<dbReference type="GO" id="GO:1990726">
    <property type="term" value="C:Lsm1-7-Pat1 complex"/>
    <property type="evidence" value="ECO:0007669"/>
    <property type="project" value="TreeGrafter"/>
</dbReference>
<dbReference type="InterPro" id="IPR010920">
    <property type="entry name" value="LSM_dom_sf"/>
</dbReference>
<dbReference type="GO" id="GO:0000398">
    <property type="term" value="P:mRNA splicing, via spliceosome"/>
    <property type="evidence" value="ECO:0007669"/>
    <property type="project" value="InterPro"/>
</dbReference>
<gene>
    <name evidence="11" type="ORF">TD95_003837</name>
</gene>
<feature type="region of interest" description="Disordered" evidence="9">
    <location>
        <begin position="1"/>
        <end position="44"/>
    </location>
</feature>
<comment type="caution">
    <text evidence="11">The sequence shown here is derived from an EMBL/GenBank/DDBJ whole genome shotgun (WGS) entry which is preliminary data.</text>
</comment>
<evidence type="ECO:0000256" key="3">
    <source>
        <dbReference type="ARBA" id="ARBA00022664"/>
    </source>
</evidence>
<keyword evidence="5" id="KW-0694">RNA-binding</keyword>